<dbReference type="AlphaFoldDB" id="A0A7W6I055"/>
<organism evidence="1 2">
    <name type="scientific">Butyricimonas faecihominis</name>
    <dbReference type="NCBI Taxonomy" id="1472416"/>
    <lineage>
        <taxon>Bacteria</taxon>
        <taxon>Pseudomonadati</taxon>
        <taxon>Bacteroidota</taxon>
        <taxon>Bacteroidia</taxon>
        <taxon>Bacteroidales</taxon>
        <taxon>Odoribacteraceae</taxon>
        <taxon>Butyricimonas</taxon>
    </lineage>
</organism>
<reference evidence="1 2" key="1">
    <citation type="submission" date="2020-08" db="EMBL/GenBank/DDBJ databases">
        <title>Genomic Encyclopedia of Type Strains, Phase IV (KMG-IV): sequencing the most valuable type-strain genomes for metagenomic binning, comparative biology and taxonomic classification.</title>
        <authorList>
            <person name="Goeker M."/>
        </authorList>
    </citation>
    <scope>NUCLEOTIDE SEQUENCE [LARGE SCALE GENOMIC DNA]</scope>
    <source>
        <strain evidence="1 2">DSM 105721</strain>
    </source>
</reference>
<name>A0A7W6I055_9BACT</name>
<sequence>MNGTNETGRLIEKYLPVDYHDTFSVQTDVNGLSPAEIITRIFSYNPAWLRALYKFRAFLVKPFGIETKTPRVKNLIVEENEREAIMRKDDSHLLFYVSVFICPEEGGRQTTEISTWVKYHNRIGRIYFFFIKSFHRVIVPRVSKRVLIKE</sequence>
<evidence type="ECO:0008006" key="3">
    <source>
        <dbReference type="Google" id="ProtNLM"/>
    </source>
</evidence>
<dbReference type="Proteomes" id="UP000546007">
    <property type="component" value="Unassembled WGS sequence"/>
</dbReference>
<dbReference type="EMBL" id="JACIES010000020">
    <property type="protein sequence ID" value="MBB4028196.1"/>
    <property type="molecule type" value="Genomic_DNA"/>
</dbReference>
<protein>
    <recommendedName>
        <fullName evidence="3">DUF2867 domain-containing protein</fullName>
    </recommendedName>
</protein>
<proteinExistence type="predicted"/>
<dbReference type="RefSeq" id="WP_124317552.1">
    <property type="nucleotide sequence ID" value="NZ_AP028155.1"/>
</dbReference>
<evidence type="ECO:0000313" key="1">
    <source>
        <dbReference type="EMBL" id="MBB4028196.1"/>
    </source>
</evidence>
<comment type="caution">
    <text evidence="1">The sequence shown here is derived from an EMBL/GenBank/DDBJ whole genome shotgun (WGS) entry which is preliminary data.</text>
</comment>
<gene>
    <name evidence="1" type="ORF">GGR14_004025</name>
</gene>
<dbReference type="OrthoDB" id="7058586at2"/>
<accession>A0A7W6I055</accession>
<dbReference type="InterPro" id="IPR021295">
    <property type="entry name" value="DUF2867"/>
</dbReference>
<dbReference type="Pfam" id="PF11066">
    <property type="entry name" value="DUF2867"/>
    <property type="match status" value="1"/>
</dbReference>
<dbReference type="GeneID" id="93101614"/>
<evidence type="ECO:0000313" key="2">
    <source>
        <dbReference type="Proteomes" id="UP000546007"/>
    </source>
</evidence>
<keyword evidence="2" id="KW-1185">Reference proteome</keyword>